<name>A0A4U1JFP5_9BACT</name>
<organism evidence="2 3">
    <name type="scientific">Polyangium fumosum</name>
    <dbReference type="NCBI Taxonomy" id="889272"/>
    <lineage>
        <taxon>Bacteria</taxon>
        <taxon>Pseudomonadati</taxon>
        <taxon>Myxococcota</taxon>
        <taxon>Polyangia</taxon>
        <taxon>Polyangiales</taxon>
        <taxon>Polyangiaceae</taxon>
        <taxon>Polyangium</taxon>
    </lineage>
</organism>
<sequence>MSSRRAFVFSLGLLGAVLAGLSACEHPKPPPPDVDGGHGGEGGCPVRPPEPLFVLDVRAEGEPLPPDLRIVVEWSAGDEPPFDLSDATTWKTLDDGANFVCNVDRSKPPPTDLATLLCELWTSGPVNVLVTAEGFEPHAETLKPAMSELCGTLTPMEVAILLSRAKMDAGATP</sequence>
<dbReference type="AlphaFoldDB" id="A0A4U1JFP5"/>
<evidence type="ECO:0000313" key="3">
    <source>
        <dbReference type="Proteomes" id="UP000309215"/>
    </source>
</evidence>
<dbReference type="PROSITE" id="PS51257">
    <property type="entry name" value="PROKAR_LIPOPROTEIN"/>
    <property type="match status" value="1"/>
</dbReference>
<accession>A0A4U1JFP5</accession>
<dbReference type="RefSeq" id="WP_136929458.1">
    <property type="nucleotide sequence ID" value="NZ_SSMQ01000012.1"/>
</dbReference>
<gene>
    <name evidence="2" type="ORF">E8A74_13790</name>
</gene>
<reference evidence="2 3" key="1">
    <citation type="submission" date="2019-04" db="EMBL/GenBank/DDBJ databases">
        <authorList>
            <person name="Li Y."/>
            <person name="Wang J."/>
        </authorList>
    </citation>
    <scope>NUCLEOTIDE SEQUENCE [LARGE SCALE GENOMIC DNA]</scope>
    <source>
        <strain evidence="2 3">DSM 14668</strain>
    </source>
</reference>
<keyword evidence="3" id="KW-1185">Reference proteome</keyword>
<proteinExistence type="predicted"/>
<feature type="signal peptide" evidence="1">
    <location>
        <begin position="1"/>
        <end position="19"/>
    </location>
</feature>
<dbReference type="Proteomes" id="UP000309215">
    <property type="component" value="Unassembled WGS sequence"/>
</dbReference>
<evidence type="ECO:0000256" key="1">
    <source>
        <dbReference type="SAM" id="SignalP"/>
    </source>
</evidence>
<keyword evidence="1" id="KW-0732">Signal</keyword>
<dbReference type="EMBL" id="SSMQ01000012">
    <property type="protein sequence ID" value="TKD08859.1"/>
    <property type="molecule type" value="Genomic_DNA"/>
</dbReference>
<feature type="chain" id="PRO_5020323780" evidence="1">
    <location>
        <begin position="20"/>
        <end position="173"/>
    </location>
</feature>
<dbReference type="OrthoDB" id="5518850at2"/>
<comment type="caution">
    <text evidence="2">The sequence shown here is derived from an EMBL/GenBank/DDBJ whole genome shotgun (WGS) entry which is preliminary data.</text>
</comment>
<evidence type="ECO:0000313" key="2">
    <source>
        <dbReference type="EMBL" id="TKD08859.1"/>
    </source>
</evidence>
<protein>
    <submittedName>
        <fullName evidence="2">Uncharacterized protein</fullName>
    </submittedName>
</protein>